<organism evidence="2 3">
    <name type="scientific">Cryobacterium shii</name>
    <dbReference type="NCBI Taxonomy" id="1259235"/>
    <lineage>
        <taxon>Bacteria</taxon>
        <taxon>Bacillati</taxon>
        <taxon>Actinomycetota</taxon>
        <taxon>Actinomycetes</taxon>
        <taxon>Micrococcales</taxon>
        <taxon>Microbacteriaceae</taxon>
        <taxon>Cryobacterium</taxon>
    </lineage>
</organism>
<evidence type="ECO:0000313" key="3">
    <source>
        <dbReference type="Proteomes" id="UP000297403"/>
    </source>
</evidence>
<evidence type="ECO:0000313" key="2">
    <source>
        <dbReference type="EMBL" id="TFC42567.1"/>
    </source>
</evidence>
<sequence length="80" mass="8844">MSSEPWINWITVATVADLVASHRIVVPVVSIYPLDEAQDACRERERGEAEGMIVLRTDAGRRARHGPGHRAVGRRNSPAE</sequence>
<feature type="compositionally biased region" description="Basic residues" evidence="1">
    <location>
        <begin position="62"/>
        <end position="73"/>
    </location>
</feature>
<keyword evidence="3" id="KW-1185">Reference proteome</keyword>
<name>A0AAQ2HED8_9MICO</name>
<protein>
    <submittedName>
        <fullName evidence="2">Uncharacterized protein</fullName>
    </submittedName>
</protein>
<reference evidence="2 3" key="1">
    <citation type="submission" date="2019-03" db="EMBL/GenBank/DDBJ databases">
        <title>Genomics of glacier-inhabiting Cryobacterium strains.</title>
        <authorList>
            <person name="Liu Q."/>
            <person name="Xin Y.-H."/>
        </authorList>
    </citation>
    <scope>NUCLEOTIDE SEQUENCE [LARGE SCALE GENOMIC DNA]</scope>
    <source>
        <strain evidence="3">TMT1-22</strain>
    </source>
</reference>
<evidence type="ECO:0000256" key="1">
    <source>
        <dbReference type="SAM" id="MobiDB-lite"/>
    </source>
</evidence>
<dbReference type="Proteomes" id="UP000297403">
    <property type="component" value="Unassembled WGS sequence"/>
</dbReference>
<dbReference type="AlphaFoldDB" id="A0AAQ2HED8"/>
<gene>
    <name evidence="2" type="ORF">E3O49_14585</name>
</gene>
<accession>A0AAQ2HED8</accession>
<dbReference type="Pfam" id="PF13602">
    <property type="entry name" value="ADH_zinc_N_2"/>
    <property type="match status" value="1"/>
</dbReference>
<dbReference type="EMBL" id="SOFY01000077">
    <property type="protein sequence ID" value="TFC42567.1"/>
    <property type="molecule type" value="Genomic_DNA"/>
</dbReference>
<feature type="region of interest" description="Disordered" evidence="1">
    <location>
        <begin position="58"/>
        <end position="80"/>
    </location>
</feature>
<comment type="caution">
    <text evidence="2">The sequence shown here is derived from an EMBL/GenBank/DDBJ whole genome shotgun (WGS) entry which is preliminary data.</text>
</comment>
<dbReference type="RefSeq" id="WP_134402593.1">
    <property type="nucleotide sequence ID" value="NZ_SOFY01000077.1"/>
</dbReference>
<proteinExistence type="predicted"/>